<comment type="catalytic activity">
    <reaction evidence="7">
        <text>L-threonyl-[protein] + ATP = O-phospho-L-threonyl-[protein] + ADP + H(+)</text>
        <dbReference type="Rhea" id="RHEA:46608"/>
        <dbReference type="Rhea" id="RHEA-COMP:11060"/>
        <dbReference type="Rhea" id="RHEA-COMP:11605"/>
        <dbReference type="ChEBI" id="CHEBI:15378"/>
        <dbReference type="ChEBI" id="CHEBI:30013"/>
        <dbReference type="ChEBI" id="CHEBI:30616"/>
        <dbReference type="ChEBI" id="CHEBI:61977"/>
        <dbReference type="ChEBI" id="CHEBI:456216"/>
        <dbReference type="EC" id="2.7.11.22"/>
    </reaction>
</comment>
<keyword evidence="5" id="KW-0067">ATP-binding</keyword>
<keyword evidence="4" id="KW-0547">Nucleotide-binding</keyword>
<dbReference type="GO" id="GO:0000307">
    <property type="term" value="C:cyclin-dependent protein kinase holoenzyme complex"/>
    <property type="evidence" value="ECO:0007669"/>
    <property type="project" value="TreeGrafter"/>
</dbReference>
<dbReference type="GO" id="GO:0006355">
    <property type="term" value="P:regulation of DNA-templated transcription"/>
    <property type="evidence" value="ECO:0007669"/>
    <property type="project" value="InterPro"/>
</dbReference>
<dbReference type="PROSITE" id="PS50011">
    <property type="entry name" value="PROTEIN_KINASE_DOM"/>
    <property type="match status" value="1"/>
</dbReference>
<dbReference type="PANTHER" id="PTHR24056:SF576">
    <property type="entry name" value="SERINE_THREONINE-PROTEIN KINASE CSK1"/>
    <property type="match status" value="1"/>
</dbReference>
<reference evidence="10" key="1">
    <citation type="submission" date="2022-11" db="EMBL/GenBank/DDBJ databases">
        <authorList>
            <person name="Petersen C."/>
        </authorList>
    </citation>
    <scope>NUCLEOTIDE SEQUENCE</scope>
    <source>
        <strain evidence="10">IBT 19713</strain>
    </source>
</reference>
<evidence type="ECO:0000256" key="6">
    <source>
        <dbReference type="ARBA" id="ARBA00023242"/>
    </source>
</evidence>
<keyword evidence="11" id="KW-1185">Reference proteome</keyword>
<evidence type="ECO:0000256" key="5">
    <source>
        <dbReference type="ARBA" id="ARBA00022840"/>
    </source>
</evidence>
<evidence type="ECO:0000256" key="3">
    <source>
        <dbReference type="ARBA" id="ARBA00012425"/>
    </source>
</evidence>
<evidence type="ECO:0000313" key="11">
    <source>
        <dbReference type="Proteomes" id="UP001150941"/>
    </source>
</evidence>
<dbReference type="EC" id="2.7.11.22" evidence="3"/>
<dbReference type="InterPro" id="IPR008271">
    <property type="entry name" value="Ser/Thr_kinase_AS"/>
</dbReference>
<protein>
    <recommendedName>
        <fullName evidence="3">cyclin-dependent kinase</fullName>
        <ecNumber evidence="3">2.7.11.22</ecNumber>
    </recommendedName>
</protein>
<dbReference type="EMBL" id="JAPQKS010000002">
    <property type="protein sequence ID" value="KAJ5247416.1"/>
    <property type="molecule type" value="Genomic_DNA"/>
</dbReference>
<comment type="subcellular location">
    <subcellularLocation>
        <location evidence="1">Nucleus</location>
    </subcellularLocation>
</comment>
<evidence type="ECO:0000256" key="8">
    <source>
        <dbReference type="ARBA" id="ARBA00048367"/>
    </source>
</evidence>
<reference evidence="10" key="2">
    <citation type="journal article" date="2023" name="IMA Fungus">
        <title>Comparative genomic study of the Penicillium genus elucidates a diverse pangenome and 15 lateral gene transfer events.</title>
        <authorList>
            <person name="Petersen C."/>
            <person name="Sorensen T."/>
            <person name="Nielsen M.R."/>
            <person name="Sondergaard T.E."/>
            <person name="Sorensen J.L."/>
            <person name="Fitzpatrick D.A."/>
            <person name="Frisvad J.C."/>
            <person name="Nielsen K.L."/>
        </authorList>
    </citation>
    <scope>NUCLEOTIDE SEQUENCE</scope>
    <source>
        <strain evidence="10">IBT 19713</strain>
    </source>
</reference>
<evidence type="ECO:0000256" key="4">
    <source>
        <dbReference type="ARBA" id="ARBA00022741"/>
    </source>
</evidence>
<comment type="catalytic activity">
    <reaction evidence="8">
        <text>L-seryl-[protein] + ATP = O-phospho-L-seryl-[protein] + ADP + H(+)</text>
        <dbReference type="Rhea" id="RHEA:17989"/>
        <dbReference type="Rhea" id="RHEA-COMP:9863"/>
        <dbReference type="Rhea" id="RHEA-COMP:11604"/>
        <dbReference type="ChEBI" id="CHEBI:15378"/>
        <dbReference type="ChEBI" id="CHEBI:29999"/>
        <dbReference type="ChEBI" id="CHEBI:30616"/>
        <dbReference type="ChEBI" id="CHEBI:83421"/>
        <dbReference type="ChEBI" id="CHEBI:456216"/>
        <dbReference type="EC" id="2.7.11.22"/>
    </reaction>
</comment>
<dbReference type="GO" id="GO:0005737">
    <property type="term" value="C:cytoplasm"/>
    <property type="evidence" value="ECO:0007669"/>
    <property type="project" value="TreeGrafter"/>
</dbReference>
<dbReference type="GO" id="GO:0010389">
    <property type="term" value="P:regulation of G2/M transition of mitotic cell cycle"/>
    <property type="evidence" value="ECO:0007669"/>
    <property type="project" value="TreeGrafter"/>
</dbReference>
<evidence type="ECO:0000259" key="9">
    <source>
        <dbReference type="PROSITE" id="PS50011"/>
    </source>
</evidence>
<dbReference type="GO" id="GO:0005634">
    <property type="term" value="C:nucleus"/>
    <property type="evidence" value="ECO:0007669"/>
    <property type="project" value="UniProtKB-SubCell"/>
</dbReference>
<evidence type="ECO:0000256" key="2">
    <source>
        <dbReference type="ARBA" id="ARBA00006485"/>
    </source>
</evidence>
<sequence length="399" mass="43781">MDWQKSLGFTDRLRAIQSLTTAFQQTASSAAYTEAQNKARQLESEAYSQAKTKDEYDQTCQKAIDAAESAAGGAKDIDVQHDDEFRDPDVSSDPVGEKIGPYLSCFHHFDGLHSRIYRTKADDGSLRAVKIMTPHMMMAPHDGLREVRLLKEASGDHVIRLIETFKLEGGRIVLVFPFLRYDLERLLRRDAITANQTRSVLRDLFSGLAHCHKLGIIHRDIKPSNILLDSPDGPAYVADFGISWKEGDPGCEPSDSKITDVGTTCYRPPEILFGYTGYGTSLDLWAAGCVVAEATSVGHRALFDSGPVGSDLSLIQSIFQTLGTPNEHTWPGVHVLPDWGKVEFHPFPAQAWGGYNARGVLQCPRSSPSVDSLRGQSEALCGGGPPTSLLLRTLISEHV</sequence>
<dbReference type="AlphaFoldDB" id="A0A9W9TXH7"/>
<keyword evidence="6" id="KW-0539">Nucleus</keyword>
<dbReference type="GO" id="GO:0003712">
    <property type="term" value="F:transcription coregulator activity"/>
    <property type="evidence" value="ECO:0007669"/>
    <property type="project" value="InterPro"/>
</dbReference>
<dbReference type="InterPro" id="IPR050108">
    <property type="entry name" value="CDK"/>
</dbReference>
<dbReference type="RefSeq" id="XP_058334837.1">
    <property type="nucleotide sequence ID" value="XM_058471696.1"/>
</dbReference>
<dbReference type="GO" id="GO:0030332">
    <property type="term" value="F:cyclin binding"/>
    <property type="evidence" value="ECO:0007669"/>
    <property type="project" value="TreeGrafter"/>
</dbReference>
<dbReference type="GO" id="GO:0000082">
    <property type="term" value="P:G1/S transition of mitotic cell cycle"/>
    <property type="evidence" value="ECO:0007669"/>
    <property type="project" value="TreeGrafter"/>
</dbReference>
<dbReference type="Gene3D" id="1.10.246.20">
    <property type="entry name" value="Coactivator CBP, KIX domain"/>
    <property type="match status" value="1"/>
</dbReference>
<evidence type="ECO:0000256" key="7">
    <source>
        <dbReference type="ARBA" id="ARBA00047811"/>
    </source>
</evidence>
<dbReference type="Gene3D" id="3.30.200.20">
    <property type="entry name" value="Phosphorylase Kinase, domain 1"/>
    <property type="match status" value="1"/>
</dbReference>
<accession>A0A9W9TXH7</accession>
<evidence type="ECO:0000256" key="1">
    <source>
        <dbReference type="ARBA" id="ARBA00004123"/>
    </source>
</evidence>
<dbReference type="SMART" id="SM00220">
    <property type="entry name" value="S_TKc"/>
    <property type="match status" value="1"/>
</dbReference>
<dbReference type="GO" id="GO:0007165">
    <property type="term" value="P:signal transduction"/>
    <property type="evidence" value="ECO:0007669"/>
    <property type="project" value="TreeGrafter"/>
</dbReference>
<dbReference type="PROSITE" id="PS00108">
    <property type="entry name" value="PROTEIN_KINASE_ST"/>
    <property type="match status" value="1"/>
</dbReference>
<dbReference type="SUPFAM" id="SSF56112">
    <property type="entry name" value="Protein kinase-like (PK-like)"/>
    <property type="match status" value="1"/>
</dbReference>
<dbReference type="InterPro" id="IPR036529">
    <property type="entry name" value="KIX_dom_sf"/>
</dbReference>
<dbReference type="GO" id="GO:0004693">
    <property type="term" value="F:cyclin-dependent protein serine/threonine kinase activity"/>
    <property type="evidence" value="ECO:0007669"/>
    <property type="project" value="UniProtKB-EC"/>
</dbReference>
<dbReference type="InterPro" id="IPR011009">
    <property type="entry name" value="Kinase-like_dom_sf"/>
</dbReference>
<dbReference type="Pfam" id="PF16987">
    <property type="entry name" value="KIX_2"/>
    <property type="match status" value="1"/>
</dbReference>
<comment type="similarity">
    <text evidence="2">Belongs to the protein kinase superfamily. CMGC Ser/Thr protein kinase family. CDC2/CDKX subfamily.</text>
</comment>
<dbReference type="InterPro" id="IPR000719">
    <property type="entry name" value="Prot_kinase_dom"/>
</dbReference>
<feature type="domain" description="Protein kinase" evidence="9">
    <location>
        <begin position="102"/>
        <end position="399"/>
    </location>
</feature>
<organism evidence="10 11">
    <name type="scientific">Penicillium chermesinum</name>
    <dbReference type="NCBI Taxonomy" id="63820"/>
    <lineage>
        <taxon>Eukaryota</taxon>
        <taxon>Fungi</taxon>
        <taxon>Dikarya</taxon>
        <taxon>Ascomycota</taxon>
        <taxon>Pezizomycotina</taxon>
        <taxon>Eurotiomycetes</taxon>
        <taxon>Eurotiomycetidae</taxon>
        <taxon>Eurotiales</taxon>
        <taxon>Aspergillaceae</taxon>
        <taxon>Penicillium</taxon>
    </lineage>
</organism>
<dbReference type="OrthoDB" id="413582at2759"/>
<proteinExistence type="inferred from homology"/>
<dbReference type="GO" id="GO:0005524">
    <property type="term" value="F:ATP binding"/>
    <property type="evidence" value="ECO:0007669"/>
    <property type="project" value="UniProtKB-KW"/>
</dbReference>
<dbReference type="Pfam" id="PF00069">
    <property type="entry name" value="Pkinase"/>
    <property type="match status" value="1"/>
</dbReference>
<dbReference type="Proteomes" id="UP001150941">
    <property type="component" value="Unassembled WGS sequence"/>
</dbReference>
<dbReference type="GeneID" id="83198999"/>
<evidence type="ECO:0000313" key="10">
    <source>
        <dbReference type="EMBL" id="KAJ5247416.1"/>
    </source>
</evidence>
<dbReference type="Gene3D" id="1.10.510.10">
    <property type="entry name" value="Transferase(Phosphotransferase) domain 1"/>
    <property type="match status" value="1"/>
</dbReference>
<dbReference type="PANTHER" id="PTHR24056">
    <property type="entry name" value="CELL DIVISION PROTEIN KINASE"/>
    <property type="match status" value="1"/>
</dbReference>
<gene>
    <name evidence="10" type="ORF">N7468_002399</name>
</gene>
<dbReference type="InterPro" id="IPR036546">
    <property type="entry name" value="MED15_KIX"/>
</dbReference>
<name>A0A9W9TXH7_9EURO</name>
<comment type="caution">
    <text evidence="10">The sequence shown here is derived from an EMBL/GenBank/DDBJ whole genome shotgun (WGS) entry which is preliminary data.</text>
</comment>